<reference evidence="3" key="1">
    <citation type="journal article" date="2014" name="Nat. Genet.">
        <title>Genome of the human hookworm Necator americanus.</title>
        <authorList>
            <person name="Tang Y.T."/>
            <person name="Gao X."/>
            <person name="Rosa B.A."/>
            <person name="Abubucker S."/>
            <person name="Hallsworth-Pepin K."/>
            <person name="Martin J."/>
            <person name="Tyagi R."/>
            <person name="Heizer E."/>
            <person name="Zhang X."/>
            <person name="Bhonagiri-Palsikar V."/>
            <person name="Minx P."/>
            <person name="Warren W.C."/>
            <person name="Wang Q."/>
            <person name="Zhan B."/>
            <person name="Hotez P.J."/>
            <person name="Sternberg P.W."/>
            <person name="Dougall A."/>
            <person name="Gaze S.T."/>
            <person name="Mulvenna J."/>
            <person name="Sotillo J."/>
            <person name="Ranganathan S."/>
            <person name="Rabelo E.M."/>
            <person name="Wilson R.K."/>
            <person name="Felgner P.L."/>
            <person name="Bethony J."/>
            <person name="Hawdon J.M."/>
            <person name="Gasser R.B."/>
            <person name="Loukas A."/>
            <person name="Mitreva M."/>
        </authorList>
    </citation>
    <scope>NUCLEOTIDE SEQUENCE [LARGE SCALE GENOMIC DNA]</scope>
</reference>
<feature type="region of interest" description="Disordered" evidence="1">
    <location>
        <begin position="46"/>
        <end position="89"/>
    </location>
</feature>
<dbReference type="OrthoDB" id="5826793at2759"/>
<sequence length="89" mass="10198">MFFALVLTPDAEDANYLNTTELTEVYKQSDADNGLDMQVLQLPYEDRSPYRNKEMKDRASKSQLANDESDYVGQYGSNGESYEDFSIYS</sequence>
<organism evidence="2 3">
    <name type="scientific">Necator americanus</name>
    <name type="common">Human hookworm</name>
    <dbReference type="NCBI Taxonomy" id="51031"/>
    <lineage>
        <taxon>Eukaryota</taxon>
        <taxon>Metazoa</taxon>
        <taxon>Ecdysozoa</taxon>
        <taxon>Nematoda</taxon>
        <taxon>Chromadorea</taxon>
        <taxon>Rhabditida</taxon>
        <taxon>Rhabditina</taxon>
        <taxon>Rhabditomorpha</taxon>
        <taxon>Strongyloidea</taxon>
        <taxon>Ancylostomatidae</taxon>
        <taxon>Bunostominae</taxon>
        <taxon>Necator</taxon>
    </lineage>
</organism>
<dbReference type="EMBL" id="KI660269">
    <property type="protein sequence ID" value="ETN75818.1"/>
    <property type="molecule type" value="Genomic_DNA"/>
</dbReference>
<dbReference type="AlphaFoldDB" id="W2T1Q8"/>
<accession>W2T1Q8</accession>
<evidence type="ECO:0000256" key="1">
    <source>
        <dbReference type="SAM" id="MobiDB-lite"/>
    </source>
</evidence>
<evidence type="ECO:0000313" key="3">
    <source>
        <dbReference type="Proteomes" id="UP000053676"/>
    </source>
</evidence>
<protein>
    <submittedName>
        <fullName evidence="2">Uncharacterized protein</fullName>
    </submittedName>
</protein>
<name>W2T1Q8_NECAM</name>
<keyword evidence="3" id="KW-1185">Reference proteome</keyword>
<dbReference type="KEGG" id="nai:NECAME_12097"/>
<evidence type="ECO:0000313" key="2">
    <source>
        <dbReference type="EMBL" id="ETN75818.1"/>
    </source>
</evidence>
<dbReference type="Proteomes" id="UP000053676">
    <property type="component" value="Unassembled WGS sequence"/>
</dbReference>
<proteinExistence type="predicted"/>
<gene>
    <name evidence="2" type="ORF">NECAME_12097</name>
</gene>
<feature type="compositionally biased region" description="Basic and acidic residues" evidence="1">
    <location>
        <begin position="46"/>
        <end position="60"/>
    </location>
</feature>